<evidence type="ECO:0000313" key="3">
    <source>
        <dbReference type="Proteomes" id="UP000031014"/>
    </source>
</evidence>
<dbReference type="Proteomes" id="UP000031014">
    <property type="component" value="Unassembled WGS sequence"/>
</dbReference>
<keyword evidence="3" id="KW-1185">Reference proteome</keyword>
<protein>
    <submittedName>
        <fullName evidence="2">Uncharacterized protein</fullName>
    </submittedName>
</protein>
<keyword evidence="1" id="KW-1133">Transmembrane helix</keyword>
<dbReference type="AlphaFoldDB" id="A0A0A8X698"/>
<dbReference type="STRING" id="1321606.SAMD00020551_3575"/>
<name>A0A0A8X698_MESS1</name>
<sequence length="229" mass="26067">MSIIFLLFFIILLMVSFGSFSNRFFGARFMSGSGITKVFAGYLIILLVAGILSFMVPVEDTLEAEYLTDKEIEENDRLNNDIYSVVESGRIEEAEGLTKKETWDFPLKDKLLDIKFMGQNVMIFVEKVESLDGKVDVTHYSTYSYMDNIDITDRFKSPEIELSESTLKIYPPDHVNIKHVKYKNAFPFTQFSEGGEQFNGGYGMMQGMEFIYITVPADTEVTGDGYVIN</sequence>
<keyword evidence="1" id="KW-0812">Transmembrane</keyword>
<gene>
    <name evidence="2" type="ORF">SAMD00020551_3575</name>
</gene>
<dbReference type="RefSeq" id="WP_041967074.1">
    <property type="nucleotide sequence ID" value="NZ_BASE01000082.1"/>
</dbReference>
<dbReference type="OrthoDB" id="2455517at2"/>
<evidence type="ECO:0000313" key="2">
    <source>
        <dbReference type="EMBL" id="GAM15418.1"/>
    </source>
</evidence>
<accession>A0A0A8X698</accession>
<comment type="caution">
    <text evidence="2">The sequence shown here is derived from an EMBL/GenBank/DDBJ whole genome shotgun (WGS) entry which is preliminary data.</text>
</comment>
<organism evidence="2 3">
    <name type="scientific">Mesobacillus selenatarsenatis (strain DSM 18680 / JCM 14380 / FERM P-15431 / SF-1)</name>
    <dbReference type="NCBI Taxonomy" id="1321606"/>
    <lineage>
        <taxon>Bacteria</taxon>
        <taxon>Bacillati</taxon>
        <taxon>Bacillota</taxon>
        <taxon>Bacilli</taxon>
        <taxon>Bacillales</taxon>
        <taxon>Bacillaceae</taxon>
        <taxon>Mesobacillus</taxon>
    </lineage>
</organism>
<dbReference type="EMBL" id="BASE01000082">
    <property type="protein sequence ID" value="GAM15418.1"/>
    <property type="molecule type" value="Genomic_DNA"/>
</dbReference>
<reference evidence="2 3" key="1">
    <citation type="submission" date="2013-06" db="EMBL/GenBank/DDBJ databases">
        <title>Whole genome shotgun sequence of Bacillus selenatarsenatis SF-1.</title>
        <authorList>
            <person name="Kuroda M."/>
            <person name="Sei K."/>
            <person name="Yamashita M."/>
            <person name="Ike M."/>
        </authorList>
    </citation>
    <scope>NUCLEOTIDE SEQUENCE [LARGE SCALE GENOMIC DNA]</scope>
    <source>
        <strain evidence="2 3">SF-1</strain>
    </source>
</reference>
<proteinExistence type="predicted"/>
<feature type="transmembrane region" description="Helical" evidence="1">
    <location>
        <begin position="39"/>
        <end position="58"/>
    </location>
</feature>
<keyword evidence="1" id="KW-0472">Membrane</keyword>
<evidence type="ECO:0000256" key="1">
    <source>
        <dbReference type="SAM" id="Phobius"/>
    </source>
</evidence>